<keyword evidence="4" id="KW-1185">Reference proteome</keyword>
<keyword evidence="1" id="KW-1133">Transmembrane helix</keyword>
<dbReference type="Pfam" id="PF07811">
    <property type="entry name" value="TadE"/>
    <property type="match status" value="1"/>
</dbReference>
<reference evidence="3 4" key="1">
    <citation type="submission" date="2020-02" db="EMBL/GenBank/DDBJ databases">
        <title>Characterization of phylogenetic diversity of novel bifidobacterial species isolated in Czech ZOOs.</title>
        <authorList>
            <person name="Lugli G.A."/>
            <person name="Vera N.B."/>
            <person name="Ventura M."/>
        </authorList>
    </citation>
    <scope>NUCLEOTIDE SEQUENCE [LARGE SCALE GENOMIC DNA]</scope>
    <source>
        <strain evidence="3 4">DSM 109958</strain>
    </source>
</reference>
<dbReference type="Proteomes" id="UP000588277">
    <property type="component" value="Unassembled WGS sequence"/>
</dbReference>
<name>A0A7Y0HYN8_9BIFI</name>
<evidence type="ECO:0000313" key="3">
    <source>
        <dbReference type="EMBL" id="NMN00577.1"/>
    </source>
</evidence>
<protein>
    <submittedName>
        <fullName evidence="3">Pilus assembly protein TadE</fullName>
    </submittedName>
</protein>
<organism evidence="3 4">
    <name type="scientific">Bifidobacterium moraviense</name>
    <dbReference type="NCBI Taxonomy" id="2675323"/>
    <lineage>
        <taxon>Bacteria</taxon>
        <taxon>Bacillati</taxon>
        <taxon>Actinomycetota</taxon>
        <taxon>Actinomycetes</taxon>
        <taxon>Bifidobacteriales</taxon>
        <taxon>Bifidobacteriaceae</taxon>
        <taxon>Bifidobacterium</taxon>
    </lineage>
</organism>
<keyword evidence="1" id="KW-0812">Transmembrane</keyword>
<evidence type="ECO:0000259" key="2">
    <source>
        <dbReference type="Pfam" id="PF07811"/>
    </source>
</evidence>
<sequence>MRGRGYGRRPAFAAWRGGDRGTVTAEFAVILPVVMTLVLLLLGLTQAIGVSLACQDAARAAAYEVVVAGADADPVAAARAAAGTVDVAVSVDHGDDGTRIRTTCPVMPGPLDVLPVTVGGTAMALGDGS</sequence>
<dbReference type="InterPro" id="IPR012495">
    <property type="entry name" value="TadE-like_dom"/>
</dbReference>
<evidence type="ECO:0000313" key="4">
    <source>
        <dbReference type="Proteomes" id="UP000588277"/>
    </source>
</evidence>
<keyword evidence="1" id="KW-0472">Membrane</keyword>
<feature type="transmembrane region" description="Helical" evidence="1">
    <location>
        <begin position="21"/>
        <end position="44"/>
    </location>
</feature>
<accession>A0A7Y0HYN8</accession>
<evidence type="ECO:0000256" key="1">
    <source>
        <dbReference type="SAM" id="Phobius"/>
    </source>
</evidence>
<feature type="domain" description="TadE-like" evidence="2">
    <location>
        <begin position="21"/>
        <end position="62"/>
    </location>
</feature>
<proteinExistence type="predicted"/>
<dbReference type="EMBL" id="JAAIIH010000007">
    <property type="protein sequence ID" value="NMN00577.1"/>
    <property type="molecule type" value="Genomic_DNA"/>
</dbReference>
<dbReference type="AlphaFoldDB" id="A0A7Y0HYN8"/>
<comment type="caution">
    <text evidence="3">The sequence shown here is derived from an EMBL/GenBank/DDBJ whole genome shotgun (WGS) entry which is preliminary data.</text>
</comment>
<gene>
    <name evidence="3" type="ORF">G1C96_1156</name>
</gene>